<name>A0A146LMU0_LYGHE</name>
<keyword evidence="1" id="KW-0812">Transmembrane</keyword>
<sequence>MMLSTYMNDTLCHVHYINQQTNISIPVIRDEIVSNFVFSEATAPSHATSAVLPYYNKSGANNGNKNDFVILGVSPLDQNDYFVLVVYHLSALLSLSSPPLLFSILFVVITFGSVALVMCCFFPYTVLGQITGTHYAHRDNIQNSFGKNLNNYDGTKKRHAYNQKAKPTV</sequence>
<evidence type="ECO:0000313" key="2">
    <source>
        <dbReference type="EMBL" id="JAQ08122.1"/>
    </source>
</evidence>
<evidence type="ECO:0000256" key="1">
    <source>
        <dbReference type="SAM" id="Phobius"/>
    </source>
</evidence>
<dbReference type="EMBL" id="GDHC01010507">
    <property type="protein sequence ID" value="JAQ08122.1"/>
    <property type="molecule type" value="Transcribed_RNA"/>
</dbReference>
<dbReference type="AlphaFoldDB" id="A0A146LMU0"/>
<gene>
    <name evidence="2" type="ORF">g.39145</name>
</gene>
<protein>
    <submittedName>
        <fullName evidence="2">Uncharacterized protein</fullName>
    </submittedName>
</protein>
<keyword evidence="1" id="KW-1133">Transmembrane helix</keyword>
<feature type="transmembrane region" description="Helical" evidence="1">
    <location>
        <begin position="100"/>
        <end position="124"/>
    </location>
</feature>
<keyword evidence="1" id="KW-0472">Membrane</keyword>
<reference evidence="2" key="1">
    <citation type="journal article" date="2016" name="Gigascience">
        <title>De novo construction of an expanded transcriptome assembly for the western tarnished plant bug, Lygus hesperus.</title>
        <authorList>
            <person name="Tassone E.E."/>
            <person name="Geib S.M."/>
            <person name="Hall B."/>
            <person name="Fabrick J.A."/>
            <person name="Brent C.S."/>
            <person name="Hull J.J."/>
        </authorList>
    </citation>
    <scope>NUCLEOTIDE SEQUENCE</scope>
</reference>
<organism evidence="2">
    <name type="scientific">Lygus hesperus</name>
    <name type="common">Western plant bug</name>
    <dbReference type="NCBI Taxonomy" id="30085"/>
    <lineage>
        <taxon>Eukaryota</taxon>
        <taxon>Metazoa</taxon>
        <taxon>Ecdysozoa</taxon>
        <taxon>Arthropoda</taxon>
        <taxon>Hexapoda</taxon>
        <taxon>Insecta</taxon>
        <taxon>Pterygota</taxon>
        <taxon>Neoptera</taxon>
        <taxon>Paraneoptera</taxon>
        <taxon>Hemiptera</taxon>
        <taxon>Heteroptera</taxon>
        <taxon>Panheteroptera</taxon>
        <taxon>Cimicomorpha</taxon>
        <taxon>Miridae</taxon>
        <taxon>Mirini</taxon>
        <taxon>Lygus</taxon>
    </lineage>
</organism>
<accession>A0A146LMU0</accession>
<proteinExistence type="predicted"/>